<keyword evidence="3" id="KW-1185">Reference proteome</keyword>
<dbReference type="EnsemblPlants" id="evm.model.04.1037">
    <property type="protein sequence ID" value="cds.evm.model.04.1037"/>
    <property type="gene ID" value="evm.TU.04.1037"/>
</dbReference>
<dbReference type="Proteomes" id="UP000596661">
    <property type="component" value="Chromosome 4"/>
</dbReference>
<organism evidence="2 3">
    <name type="scientific">Cannabis sativa</name>
    <name type="common">Hemp</name>
    <name type="synonym">Marijuana</name>
    <dbReference type="NCBI Taxonomy" id="3483"/>
    <lineage>
        <taxon>Eukaryota</taxon>
        <taxon>Viridiplantae</taxon>
        <taxon>Streptophyta</taxon>
        <taxon>Embryophyta</taxon>
        <taxon>Tracheophyta</taxon>
        <taxon>Spermatophyta</taxon>
        <taxon>Magnoliopsida</taxon>
        <taxon>eudicotyledons</taxon>
        <taxon>Gunneridae</taxon>
        <taxon>Pentapetalae</taxon>
        <taxon>rosids</taxon>
        <taxon>fabids</taxon>
        <taxon>Rosales</taxon>
        <taxon>Cannabaceae</taxon>
        <taxon>Cannabis</taxon>
    </lineage>
</organism>
<reference evidence="2" key="1">
    <citation type="submission" date="2018-11" db="EMBL/GenBank/DDBJ databases">
        <authorList>
            <person name="Grassa J C."/>
        </authorList>
    </citation>
    <scope>NUCLEOTIDE SEQUENCE [LARGE SCALE GENOMIC DNA]</scope>
</reference>
<evidence type="ECO:0000313" key="3">
    <source>
        <dbReference type="Proteomes" id="UP000596661"/>
    </source>
</evidence>
<dbReference type="InterPro" id="IPR013103">
    <property type="entry name" value="RVT_2"/>
</dbReference>
<dbReference type="InterPro" id="IPR043502">
    <property type="entry name" value="DNA/RNA_pol_sf"/>
</dbReference>
<dbReference type="EMBL" id="UZAU01000372">
    <property type="status" value="NOT_ANNOTATED_CDS"/>
    <property type="molecule type" value="Genomic_DNA"/>
</dbReference>
<dbReference type="Pfam" id="PF07727">
    <property type="entry name" value="RVT_2"/>
    <property type="match status" value="1"/>
</dbReference>
<dbReference type="Gramene" id="evm.model.04.1037">
    <property type="protein sequence ID" value="cds.evm.model.04.1037"/>
    <property type="gene ID" value="evm.TU.04.1037"/>
</dbReference>
<dbReference type="CDD" id="cd09272">
    <property type="entry name" value="RNase_HI_RT_Ty1"/>
    <property type="match status" value="1"/>
</dbReference>
<evidence type="ECO:0000259" key="1">
    <source>
        <dbReference type="Pfam" id="PF07727"/>
    </source>
</evidence>
<protein>
    <recommendedName>
        <fullName evidence="1">Reverse transcriptase Ty1/copia-type domain-containing protein</fullName>
    </recommendedName>
</protein>
<dbReference type="SUPFAM" id="SSF56672">
    <property type="entry name" value="DNA/RNA polymerases"/>
    <property type="match status" value="1"/>
</dbReference>
<accession>A0A803PBF9</accession>
<dbReference type="AlphaFoldDB" id="A0A803PBF9"/>
<name>A0A803PBF9_CANSA</name>
<dbReference type="PANTHER" id="PTHR11439:SF470">
    <property type="entry name" value="CYSTEINE-RICH RLK (RECEPTOR-LIKE PROTEIN KINASE) 8"/>
    <property type="match status" value="1"/>
</dbReference>
<evidence type="ECO:0000313" key="2">
    <source>
        <dbReference type="EnsemblPlants" id="cds.evm.model.04.1037"/>
    </source>
</evidence>
<proteinExistence type="predicted"/>
<dbReference type="PANTHER" id="PTHR11439">
    <property type="entry name" value="GAG-POL-RELATED RETROTRANSPOSON"/>
    <property type="match status" value="1"/>
</dbReference>
<feature type="domain" description="Reverse transcriptase Ty1/copia-type" evidence="1">
    <location>
        <begin position="8"/>
        <end position="89"/>
    </location>
</feature>
<reference evidence="2" key="2">
    <citation type="submission" date="2021-03" db="UniProtKB">
        <authorList>
            <consortium name="EnsemblPlants"/>
        </authorList>
    </citation>
    <scope>IDENTIFICATION</scope>
</reference>
<sequence length="292" mass="33305">MSTNDAFLAILIYVDDIIIASNNTSDANTYKRYLDSKFKLKDLCPLRFFLGLKVGQSTNGISVSQRPFTLQLLTNTGYIGAKAISTPMEPNIRLSKDTDPLLADPTFCRSLIGHTWPRSLLLQQLSPQLKAYAKTSLVANDVQLKVFFDVDWGTCPDTRRSVTGYCIFLRQSLISWKSKKQNIISRSSVEVEYHAMANTTWELIWLLDLLKDFGIQHMAPALMFCDYKAAIHLSKNTIFHERTKHVDIDCHIVRERVQRGQLKLLHINTKHNLANLLTKPLFSPNSRSYSPR</sequence>